<keyword evidence="5" id="KW-0552">Olfaction</keyword>
<comment type="subcellular location">
    <subcellularLocation>
        <location evidence="1">Cell membrane</location>
        <topology evidence="1">Multi-pass membrane protein</topology>
    </subcellularLocation>
</comment>
<dbReference type="SMART" id="SM01381">
    <property type="entry name" value="7TM_GPCR_Srsx"/>
    <property type="match status" value="1"/>
</dbReference>
<keyword evidence="9" id="KW-1015">Disulfide bond</keyword>
<feature type="transmembrane region" description="Helical" evidence="13">
    <location>
        <begin position="35"/>
        <end position="58"/>
    </location>
</feature>
<dbReference type="Ensembl" id="ENSCLMT00005025301.1">
    <property type="protein sequence ID" value="ENSCLMP00005024191.1"/>
    <property type="gene ID" value="ENSCLMG00005011952.1"/>
</dbReference>
<dbReference type="GO" id="GO:0004984">
    <property type="term" value="F:olfactory receptor activity"/>
    <property type="evidence" value="ECO:0007669"/>
    <property type="project" value="InterPro"/>
</dbReference>
<name>A0A8C2ZA54_CYCLU</name>
<evidence type="ECO:0000259" key="14">
    <source>
        <dbReference type="PROSITE" id="PS50262"/>
    </source>
</evidence>
<dbReference type="SUPFAM" id="SSF81321">
    <property type="entry name" value="Family A G protein-coupled receptor-like"/>
    <property type="match status" value="1"/>
</dbReference>
<dbReference type="GO" id="GO:0005886">
    <property type="term" value="C:plasma membrane"/>
    <property type="evidence" value="ECO:0007669"/>
    <property type="project" value="UniProtKB-SubCell"/>
</dbReference>
<evidence type="ECO:0000256" key="13">
    <source>
        <dbReference type="SAM" id="Phobius"/>
    </source>
</evidence>
<keyword evidence="7" id="KW-0297">G-protein coupled receptor</keyword>
<dbReference type="GO" id="GO:0004930">
    <property type="term" value="F:G protein-coupled receptor activity"/>
    <property type="evidence" value="ECO:0007669"/>
    <property type="project" value="UniProtKB-KW"/>
</dbReference>
<keyword evidence="6 13" id="KW-1133">Transmembrane helix</keyword>
<evidence type="ECO:0000256" key="8">
    <source>
        <dbReference type="ARBA" id="ARBA00023136"/>
    </source>
</evidence>
<evidence type="ECO:0000256" key="2">
    <source>
        <dbReference type="ARBA" id="ARBA00022475"/>
    </source>
</evidence>
<evidence type="ECO:0000256" key="11">
    <source>
        <dbReference type="ARBA" id="ARBA00023180"/>
    </source>
</evidence>
<dbReference type="AlphaFoldDB" id="A0A8C2ZA54"/>
<feature type="transmembrane region" description="Helical" evidence="13">
    <location>
        <begin position="106"/>
        <end position="128"/>
    </location>
</feature>
<accession>A0A8C2ZA54</accession>
<dbReference type="PROSITE" id="PS50262">
    <property type="entry name" value="G_PROTEIN_RECEP_F1_2"/>
    <property type="match status" value="1"/>
</dbReference>
<evidence type="ECO:0000256" key="10">
    <source>
        <dbReference type="ARBA" id="ARBA00023170"/>
    </source>
</evidence>
<organism evidence="15 16">
    <name type="scientific">Cyclopterus lumpus</name>
    <name type="common">Lumpsucker</name>
    <dbReference type="NCBI Taxonomy" id="8103"/>
    <lineage>
        <taxon>Eukaryota</taxon>
        <taxon>Metazoa</taxon>
        <taxon>Chordata</taxon>
        <taxon>Craniata</taxon>
        <taxon>Vertebrata</taxon>
        <taxon>Euteleostomi</taxon>
        <taxon>Actinopterygii</taxon>
        <taxon>Neopterygii</taxon>
        <taxon>Teleostei</taxon>
        <taxon>Neoteleostei</taxon>
        <taxon>Acanthomorphata</taxon>
        <taxon>Eupercaria</taxon>
        <taxon>Perciformes</taxon>
        <taxon>Cottioidei</taxon>
        <taxon>Cottales</taxon>
        <taxon>Cyclopteridae</taxon>
        <taxon>Cyclopterus</taxon>
    </lineage>
</organism>
<evidence type="ECO:0000256" key="9">
    <source>
        <dbReference type="ARBA" id="ARBA00023157"/>
    </source>
</evidence>
<sequence length="326" mass="37088">MNLFNSALGKNITFVHPAYFIISGFSGILNIKYYYVFLCFVYIVTVLGNTVVMAVIYFDHNLRTPKYIAVFNLAFVDLFGRSTALIPKLLDTLVFDRRYIVYEACVSHMFFILFFVCIQSWTLFTLAYDRFVAICFPLRYHSFVTNQVIAAMLLFVWALSLSLLAFMVGAIDRLSFCNSLVVKSIYCDHAPVYLLACNDTSLNNILAYVVFVIFLCIPLVMIALSYVCISIALSRIAKGEERLKAFKTCTSHLILVAIFFLPILGTNIAAVTSYIHPNSRIINSSMTHIIPALLNPIIYSLKTEEVLISLKNLCKRNRINNTTRKW</sequence>
<keyword evidence="8 13" id="KW-0472">Membrane</keyword>
<dbReference type="Gene3D" id="1.20.1070.10">
    <property type="entry name" value="Rhodopsin 7-helix transmembrane proteins"/>
    <property type="match status" value="1"/>
</dbReference>
<dbReference type="Proteomes" id="UP000694565">
    <property type="component" value="Unplaced"/>
</dbReference>
<dbReference type="InterPro" id="IPR050402">
    <property type="entry name" value="OR51/52/56-like"/>
</dbReference>
<evidence type="ECO:0000256" key="3">
    <source>
        <dbReference type="ARBA" id="ARBA00022606"/>
    </source>
</evidence>
<keyword evidence="11" id="KW-0325">Glycoprotein</keyword>
<evidence type="ECO:0000256" key="4">
    <source>
        <dbReference type="ARBA" id="ARBA00022692"/>
    </source>
</evidence>
<feature type="transmembrane region" description="Helical" evidence="13">
    <location>
        <begin position="205"/>
        <end position="233"/>
    </location>
</feature>
<dbReference type="PANTHER" id="PTHR26450">
    <property type="entry name" value="OLFACTORY RECEPTOR 56B1-RELATED"/>
    <property type="match status" value="1"/>
</dbReference>
<keyword evidence="12" id="KW-0807">Transducer</keyword>
<reference evidence="15" key="1">
    <citation type="submission" date="2025-08" db="UniProtKB">
        <authorList>
            <consortium name="Ensembl"/>
        </authorList>
    </citation>
    <scope>IDENTIFICATION</scope>
</reference>
<dbReference type="PRINTS" id="PR00245">
    <property type="entry name" value="OLFACTORYR"/>
</dbReference>
<dbReference type="InterPro" id="IPR000725">
    <property type="entry name" value="Olfact_rcpt"/>
</dbReference>
<keyword evidence="3" id="KW-0716">Sensory transduction</keyword>
<keyword evidence="16" id="KW-1185">Reference proteome</keyword>
<keyword evidence="10" id="KW-0675">Receptor</keyword>
<evidence type="ECO:0000256" key="6">
    <source>
        <dbReference type="ARBA" id="ARBA00022989"/>
    </source>
</evidence>
<dbReference type="PANTHER" id="PTHR26450:SF87">
    <property type="entry name" value="OLFACTORY RECEPTOR 51F2"/>
    <property type="match status" value="1"/>
</dbReference>
<dbReference type="PRINTS" id="PR00237">
    <property type="entry name" value="GPCRRHODOPSN"/>
</dbReference>
<feature type="transmembrane region" description="Helical" evidence="13">
    <location>
        <begin position="253"/>
        <end position="275"/>
    </location>
</feature>
<evidence type="ECO:0000256" key="5">
    <source>
        <dbReference type="ARBA" id="ARBA00022725"/>
    </source>
</evidence>
<evidence type="ECO:0000256" key="7">
    <source>
        <dbReference type="ARBA" id="ARBA00023040"/>
    </source>
</evidence>
<feature type="transmembrane region" description="Helical" evidence="13">
    <location>
        <begin position="148"/>
        <end position="171"/>
    </location>
</feature>
<evidence type="ECO:0000313" key="16">
    <source>
        <dbReference type="Proteomes" id="UP000694565"/>
    </source>
</evidence>
<dbReference type="InterPro" id="IPR017452">
    <property type="entry name" value="GPCR_Rhodpsn_7TM"/>
</dbReference>
<feature type="transmembrane region" description="Helical" evidence="13">
    <location>
        <begin position="67"/>
        <end position="86"/>
    </location>
</feature>
<dbReference type="Pfam" id="PF13853">
    <property type="entry name" value="7tm_4"/>
    <property type="match status" value="1"/>
</dbReference>
<dbReference type="GeneTree" id="ENSGT00950000182847"/>
<keyword evidence="2" id="KW-1003">Cell membrane</keyword>
<dbReference type="FunFam" id="1.20.1070.10:FF:000024">
    <property type="entry name" value="Olfactory receptor"/>
    <property type="match status" value="1"/>
</dbReference>
<proteinExistence type="predicted"/>
<feature type="transmembrane region" description="Helical" evidence="13">
    <location>
        <begin position="12"/>
        <end position="29"/>
    </location>
</feature>
<keyword evidence="4 13" id="KW-0812">Transmembrane</keyword>
<protein>
    <submittedName>
        <fullName evidence="15">Odorant receptor, family 42, subfamily A, member 8</fullName>
    </submittedName>
</protein>
<feature type="domain" description="G-protein coupled receptors family 1 profile" evidence="14">
    <location>
        <begin position="48"/>
        <end position="299"/>
    </location>
</feature>
<evidence type="ECO:0000313" key="15">
    <source>
        <dbReference type="Ensembl" id="ENSCLMP00005024191.1"/>
    </source>
</evidence>
<evidence type="ECO:0000256" key="12">
    <source>
        <dbReference type="ARBA" id="ARBA00023224"/>
    </source>
</evidence>
<dbReference type="InterPro" id="IPR000276">
    <property type="entry name" value="GPCR_Rhodpsn"/>
</dbReference>
<evidence type="ECO:0000256" key="1">
    <source>
        <dbReference type="ARBA" id="ARBA00004651"/>
    </source>
</evidence>
<reference evidence="15" key="2">
    <citation type="submission" date="2025-09" db="UniProtKB">
        <authorList>
            <consortium name="Ensembl"/>
        </authorList>
    </citation>
    <scope>IDENTIFICATION</scope>
</reference>